<reference evidence="3" key="1">
    <citation type="journal article" date="2022" name="Int. J. Mol. Sci.">
        <title>Draft Genome of Tanacetum Coccineum: Genomic Comparison of Closely Related Tanacetum-Family Plants.</title>
        <authorList>
            <person name="Yamashiro T."/>
            <person name="Shiraishi A."/>
            <person name="Nakayama K."/>
            <person name="Satake H."/>
        </authorList>
    </citation>
    <scope>NUCLEOTIDE SEQUENCE</scope>
</reference>
<evidence type="ECO:0000313" key="3">
    <source>
        <dbReference type="EMBL" id="GJU06769.1"/>
    </source>
</evidence>
<evidence type="ECO:0000313" key="4">
    <source>
        <dbReference type="Proteomes" id="UP001151760"/>
    </source>
</evidence>
<dbReference type="EMBL" id="BQNB010021473">
    <property type="protein sequence ID" value="GJU06769.1"/>
    <property type="molecule type" value="Genomic_DNA"/>
</dbReference>
<keyword evidence="4" id="KW-1185">Reference proteome</keyword>
<comment type="caution">
    <text evidence="3">The sequence shown here is derived from an EMBL/GenBank/DDBJ whole genome shotgun (WGS) entry which is preliminary data.</text>
</comment>
<proteinExistence type="predicted"/>
<feature type="region of interest" description="Disordered" evidence="2">
    <location>
        <begin position="56"/>
        <end position="102"/>
    </location>
</feature>
<evidence type="ECO:0000256" key="2">
    <source>
        <dbReference type="SAM" id="MobiDB-lite"/>
    </source>
</evidence>
<evidence type="ECO:0000256" key="1">
    <source>
        <dbReference type="SAM" id="Coils"/>
    </source>
</evidence>
<sequence length="357" mass="40284">MAPMAFVPKHNQVGFLKKPEGSAGFEQIVDFLKGTHIRGFAGVYRPLLANMIAGHDENQGEPQEEPVESQPPPNASVPSTSQPTTKRHPDQELDTGTELHGSSSDFATRINVADLLHLVPQLVTRIDNLEKELKENKQTTTAVIVKLGRKLGEEDVFETPKGKDLGEADLSPNGLQAAETLVQKLDVKVSSSDRESAFEKFKSASEEIKPGFTNITSGEVRVSQRKGKEVLEEQPQPKRSKKHIREEEASLAEIARIQAQEAAELQRLDELADKRLNDELEMTEQQTKRATEVQQQAQNYTKEYWHLIRARMEASTKLRKSVFGTDIKVEDYAKKMVELVEKRRREIREQKLKAKEE</sequence>
<accession>A0ABQ5J2Y2</accession>
<feature type="coiled-coil region" evidence="1">
    <location>
        <begin position="254"/>
        <end position="303"/>
    </location>
</feature>
<protein>
    <submittedName>
        <fullName evidence="3">Uncharacterized protein</fullName>
    </submittedName>
</protein>
<gene>
    <name evidence="3" type="ORF">Tco_1123199</name>
</gene>
<reference evidence="3" key="2">
    <citation type="submission" date="2022-01" db="EMBL/GenBank/DDBJ databases">
        <authorList>
            <person name="Yamashiro T."/>
            <person name="Shiraishi A."/>
            <person name="Satake H."/>
            <person name="Nakayama K."/>
        </authorList>
    </citation>
    <scope>NUCLEOTIDE SEQUENCE</scope>
</reference>
<dbReference type="Proteomes" id="UP001151760">
    <property type="component" value="Unassembled WGS sequence"/>
</dbReference>
<organism evidence="3 4">
    <name type="scientific">Tanacetum coccineum</name>
    <dbReference type="NCBI Taxonomy" id="301880"/>
    <lineage>
        <taxon>Eukaryota</taxon>
        <taxon>Viridiplantae</taxon>
        <taxon>Streptophyta</taxon>
        <taxon>Embryophyta</taxon>
        <taxon>Tracheophyta</taxon>
        <taxon>Spermatophyta</taxon>
        <taxon>Magnoliopsida</taxon>
        <taxon>eudicotyledons</taxon>
        <taxon>Gunneridae</taxon>
        <taxon>Pentapetalae</taxon>
        <taxon>asterids</taxon>
        <taxon>campanulids</taxon>
        <taxon>Asterales</taxon>
        <taxon>Asteraceae</taxon>
        <taxon>Asteroideae</taxon>
        <taxon>Anthemideae</taxon>
        <taxon>Anthemidinae</taxon>
        <taxon>Tanacetum</taxon>
    </lineage>
</organism>
<name>A0ABQ5J2Y2_9ASTR</name>
<keyword evidence="1" id="KW-0175">Coiled coil</keyword>